<dbReference type="EMBL" id="PRKW01000006">
    <property type="protein sequence ID" value="PPB48354.1"/>
    <property type="molecule type" value="Genomic_DNA"/>
</dbReference>
<feature type="domain" description="DUF1206" evidence="3">
    <location>
        <begin position="35"/>
        <end position="101"/>
    </location>
</feature>
<feature type="transmembrane region" description="Helical" evidence="2">
    <location>
        <begin position="79"/>
        <end position="101"/>
    </location>
</feature>
<feature type="transmembrane region" description="Helical" evidence="2">
    <location>
        <begin position="122"/>
        <end position="139"/>
    </location>
</feature>
<evidence type="ECO:0000256" key="2">
    <source>
        <dbReference type="SAM" id="Phobius"/>
    </source>
</evidence>
<dbReference type="InterPro" id="IPR009597">
    <property type="entry name" value="DUF1206"/>
</dbReference>
<protein>
    <submittedName>
        <fullName evidence="4">DUF1206 domain-containing protein</fullName>
    </submittedName>
</protein>
<feature type="transmembrane region" description="Helical" evidence="2">
    <location>
        <begin position="201"/>
        <end position="232"/>
    </location>
</feature>
<feature type="transmembrane region" description="Helical" evidence="2">
    <location>
        <begin position="159"/>
        <end position="180"/>
    </location>
</feature>
<feature type="transmembrane region" description="Helical" evidence="2">
    <location>
        <begin position="252"/>
        <end position="273"/>
    </location>
</feature>
<keyword evidence="2" id="KW-1133">Transmembrane helix</keyword>
<dbReference type="AlphaFoldDB" id="A0A2S5IUX8"/>
<comment type="caution">
    <text evidence="4">The sequence shown here is derived from an EMBL/GenBank/DDBJ whole genome shotgun (WGS) entry which is preliminary data.</text>
</comment>
<evidence type="ECO:0000313" key="5">
    <source>
        <dbReference type="Proteomes" id="UP000239297"/>
    </source>
</evidence>
<dbReference type="Pfam" id="PF06724">
    <property type="entry name" value="DUF1206"/>
    <property type="match status" value="3"/>
</dbReference>
<feature type="domain" description="DUF1206" evidence="3">
    <location>
        <begin position="120"/>
        <end position="185"/>
    </location>
</feature>
<sequence length="280" mass="28058">MARGSGTPGRDAADKASDAAEDASNSKGLEVAARAGYVAAGVLHILIGLIALGLARGGSGEADQSGAMGQLVGSPGGTLLLWFCFIGCIGLALFQLSEVFFGAKGLSDKDKLKARAKSGGQAAVYAAIGVTFGRYALGGSSDSSSSASSMSASLMSNPAGTALLLAVGVGILVVGGYFVYSGATRHFLKNLTGLPSGRAGTAVVVLGIVGYIAKGFALGVLGVLIVVATVTNNPEQSTGLDGALKSVRDQPFGVWLLGAVALGLMAYGVFMAVRSKYQRM</sequence>
<evidence type="ECO:0000256" key="1">
    <source>
        <dbReference type="SAM" id="MobiDB-lite"/>
    </source>
</evidence>
<keyword evidence="2" id="KW-0812">Transmembrane</keyword>
<feature type="transmembrane region" description="Helical" evidence="2">
    <location>
        <begin position="35"/>
        <end position="59"/>
    </location>
</feature>
<feature type="domain" description="DUF1206" evidence="3">
    <location>
        <begin position="209"/>
        <end position="277"/>
    </location>
</feature>
<name>A0A2S5IUX8_9MICC</name>
<dbReference type="Proteomes" id="UP000239297">
    <property type="component" value="Unassembled WGS sequence"/>
</dbReference>
<proteinExistence type="predicted"/>
<reference evidence="4 5" key="1">
    <citation type="journal article" date="2014" name="Int. J. Syst. Evol. Microbiol.">
        <title>Arthrobacter pityocampae sp. nov., isolated from Thaumetopoea pityocampa (Lep., Thaumetopoeidae).</title>
        <authorList>
            <person name="Ince I.A."/>
            <person name="Demirbag Z."/>
            <person name="Kati H."/>
        </authorList>
    </citation>
    <scope>NUCLEOTIDE SEQUENCE [LARGE SCALE GENOMIC DNA]</scope>
    <source>
        <strain evidence="4 5">Tp2</strain>
    </source>
</reference>
<feature type="region of interest" description="Disordered" evidence="1">
    <location>
        <begin position="1"/>
        <end position="21"/>
    </location>
</feature>
<keyword evidence="2" id="KW-0472">Membrane</keyword>
<organism evidence="4 5">
    <name type="scientific">Arthrobacter pityocampae</name>
    <dbReference type="NCBI Taxonomy" id="547334"/>
    <lineage>
        <taxon>Bacteria</taxon>
        <taxon>Bacillati</taxon>
        <taxon>Actinomycetota</taxon>
        <taxon>Actinomycetes</taxon>
        <taxon>Micrococcales</taxon>
        <taxon>Micrococcaceae</taxon>
        <taxon>Arthrobacter</taxon>
    </lineage>
</organism>
<dbReference type="OrthoDB" id="4552598at2"/>
<keyword evidence="5" id="KW-1185">Reference proteome</keyword>
<accession>A0A2S5IUX8</accession>
<evidence type="ECO:0000313" key="4">
    <source>
        <dbReference type="EMBL" id="PPB48354.1"/>
    </source>
</evidence>
<gene>
    <name evidence="4" type="ORF">C4K88_14735</name>
</gene>
<evidence type="ECO:0000259" key="3">
    <source>
        <dbReference type="Pfam" id="PF06724"/>
    </source>
</evidence>